<dbReference type="Proteomes" id="UP000247459">
    <property type="component" value="Unassembled WGS sequence"/>
</dbReference>
<dbReference type="EMBL" id="PRLG01000021">
    <property type="protein sequence ID" value="PYY27381.1"/>
    <property type="molecule type" value="Genomic_DNA"/>
</dbReference>
<evidence type="ECO:0000313" key="1">
    <source>
        <dbReference type="EMBL" id="PYY27381.1"/>
    </source>
</evidence>
<dbReference type="RefSeq" id="WP_110821222.1">
    <property type="nucleotide sequence ID" value="NZ_PRLG01000021.1"/>
</dbReference>
<organism evidence="1 2">
    <name type="scientific">Paenibacillus illinoisensis</name>
    <dbReference type="NCBI Taxonomy" id="59845"/>
    <lineage>
        <taxon>Bacteria</taxon>
        <taxon>Bacillati</taxon>
        <taxon>Bacillota</taxon>
        <taxon>Bacilli</taxon>
        <taxon>Bacillales</taxon>
        <taxon>Paenibacillaceae</taxon>
        <taxon>Paenibacillus</taxon>
    </lineage>
</organism>
<reference evidence="1 2" key="1">
    <citation type="submission" date="2018-01" db="EMBL/GenBank/DDBJ databases">
        <title>Genome sequence of the PGP bacterium Paenibacillus illinoisensis E3.</title>
        <authorList>
            <person name="Rolli E."/>
            <person name="Marasco R."/>
            <person name="Bessem C."/>
            <person name="Michoud G."/>
            <person name="Gaiarsa S."/>
            <person name="Borin S."/>
            <person name="Daffonchio D."/>
        </authorList>
    </citation>
    <scope>NUCLEOTIDE SEQUENCE [LARGE SCALE GENOMIC DNA]</scope>
    <source>
        <strain evidence="1 2">E3</strain>
    </source>
</reference>
<dbReference type="OrthoDB" id="1906360at2"/>
<evidence type="ECO:0000313" key="2">
    <source>
        <dbReference type="Proteomes" id="UP000247459"/>
    </source>
</evidence>
<gene>
    <name evidence="1" type="primary">nucB</name>
    <name evidence="1" type="ORF">PIL02S_03939</name>
</gene>
<sequence length="161" mass="17851">MKRKRTRKKKNKGWSNLKKSFITLVTLVVLAVFAWFEGELPLDLPSPFNGSSQGVDHTITFPSDRYPETAKHIKDAIKAGHSDVCTIDREGADANRDLSLKGVPVKKGKDRDEWPMAMCAEGGSNADIEYITPKDNRGAGSWVGNQLSTYPDGTRVKFVVK</sequence>
<dbReference type="GeneID" id="98572666"/>
<proteinExistence type="predicted"/>
<comment type="caution">
    <text evidence="1">The sequence shown here is derived from an EMBL/GenBank/DDBJ whole genome shotgun (WGS) entry which is preliminary data.</text>
</comment>
<accession>A0A2W0CUR9</accession>
<name>A0A2W0CUR9_9BACL</name>
<protein>
    <submittedName>
        <fullName evidence="1">DNA-entry nuclease Competence-specific nuclease</fullName>
    </submittedName>
</protein>
<dbReference type="AlphaFoldDB" id="A0A2W0CUR9"/>